<evidence type="ECO:0000313" key="5">
    <source>
        <dbReference type="Proteomes" id="UP000663855"/>
    </source>
</evidence>
<evidence type="ECO:0000313" key="3">
    <source>
        <dbReference type="EMBL" id="CAF3826382.1"/>
    </source>
</evidence>
<dbReference type="GO" id="GO:0007018">
    <property type="term" value="P:microtubule-based movement"/>
    <property type="evidence" value="ECO:0007669"/>
    <property type="project" value="InterPro"/>
</dbReference>
<proteinExistence type="predicted"/>
<accession>A0A815YC08</accession>
<evidence type="ECO:0000259" key="1">
    <source>
        <dbReference type="Pfam" id="PF18198"/>
    </source>
</evidence>
<dbReference type="EMBL" id="CAJOBJ010000496">
    <property type="protein sequence ID" value="CAF3826382.1"/>
    <property type="molecule type" value="Genomic_DNA"/>
</dbReference>
<dbReference type="Proteomes" id="UP000663855">
    <property type="component" value="Unassembled WGS sequence"/>
</dbReference>
<protein>
    <recommendedName>
        <fullName evidence="1">Dynein heavy chain AAA lid domain-containing protein</fullName>
    </recommendedName>
</protein>
<dbReference type="InterPro" id="IPR026983">
    <property type="entry name" value="DHC"/>
</dbReference>
<gene>
    <name evidence="4" type="ORF">BYL167_LOCUS15477</name>
    <name evidence="2" type="ORF">CJN711_LOCUS31707</name>
    <name evidence="3" type="ORF">GIL414_LOCUS2530</name>
</gene>
<dbReference type="Proteomes" id="UP000681967">
    <property type="component" value="Unassembled WGS sequence"/>
</dbReference>
<sequence>MFTLLVVLRIDLRRGKLRHEEFKVLVKGGASLDLNTYPPNLELLWDESNSKISLLGLFASDVDPTSNIQTLTKKKNIYLFIVSMGEGQEILERRCLQQNVQSGGSILLQNAYLGLDYLEEFHERRTKIGPLYWNIPYEFNQTDWGATAQYIQNHLDDMNPKLLTIQYMISEIQYGRRITDDRDRRLTITCAKKLFNDLLCSSDLFPFIDSSQIFGLNSNADITYSTNRAKSMLENILHVQPKEAN</sequence>
<organism evidence="2 5">
    <name type="scientific">Rotaria magnacalcarata</name>
    <dbReference type="NCBI Taxonomy" id="392030"/>
    <lineage>
        <taxon>Eukaryota</taxon>
        <taxon>Metazoa</taxon>
        <taxon>Spiralia</taxon>
        <taxon>Gnathifera</taxon>
        <taxon>Rotifera</taxon>
        <taxon>Eurotatoria</taxon>
        <taxon>Bdelloidea</taxon>
        <taxon>Philodinida</taxon>
        <taxon>Philodinidae</taxon>
        <taxon>Rotaria</taxon>
    </lineage>
</organism>
<reference evidence="2" key="1">
    <citation type="submission" date="2021-02" db="EMBL/GenBank/DDBJ databases">
        <authorList>
            <person name="Nowell W R."/>
        </authorList>
    </citation>
    <scope>NUCLEOTIDE SEQUENCE</scope>
</reference>
<evidence type="ECO:0000313" key="4">
    <source>
        <dbReference type="EMBL" id="CAF4033672.1"/>
    </source>
</evidence>
<dbReference type="PANTHER" id="PTHR46961">
    <property type="entry name" value="DYNEIN HEAVY CHAIN 1, AXONEMAL-LIKE PROTEIN"/>
    <property type="match status" value="1"/>
</dbReference>
<name>A0A815YC08_9BILA</name>
<dbReference type="InterPro" id="IPR041658">
    <property type="entry name" value="AAA_lid_11"/>
</dbReference>
<dbReference type="GO" id="GO:0030286">
    <property type="term" value="C:dynein complex"/>
    <property type="evidence" value="ECO:0007669"/>
    <property type="project" value="InterPro"/>
</dbReference>
<dbReference type="EMBL" id="CAJNOV010015161">
    <property type="protein sequence ID" value="CAF1568287.1"/>
    <property type="molecule type" value="Genomic_DNA"/>
</dbReference>
<dbReference type="GO" id="GO:0045505">
    <property type="term" value="F:dynein intermediate chain binding"/>
    <property type="evidence" value="ECO:0007669"/>
    <property type="project" value="InterPro"/>
</dbReference>
<dbReference type="PANTHER" id="PTHR46961:SF19">
    <property type="entry name" value="DYNEIN HEAVY CHAIN 5, AXONEMAL"/>
    <property type="match status" value="1"/>
</dbReference>
<dbReference type="AlphaFoldDB" id="A0A815YC08"/>
<comment type="caution">
    <text evidence="2">The sequence shown here is derived from an EMBL/GenBank/DDBJ whole genome shotgun (WGS) entry which is preliminary data.</text>
</comment>
<dbReference type="GO" id="GO:0051959">
    <property type="term" value="F:dynein light intermediate chain binding"/>
    <property type="evidence" value="ECO:0007669"/>
    <property type="project" value="InterPro"/>
</dbReference>
<dbReference type="GO" id="GO:0008569">
    <property type="term" value="F:minus-end-directed microtubule motor activity"/>
    <property type="evidence" value="ECO:0007669"/>
    <property type="project" value="InterPro"/>
</dbReference>
<dbReference type="Gene3D" id="1.10.8.720">
    <property type="entry name" value="Region D6 of dynein motor"/>
    <property type="match status" value="1"/>
</dbReference>
<dbReference type="EMBL" id="CAJOBH010005726">
    <property type="protein sequence ID" value="CAF4033672.1"/>
    <property type="molecule type" value="Genomic_DNA"/>
</dbReference>
<dbReference type="InterPro" id="IPR042219">
    <property type="entry name" value="AAA_lid_11_sf"/>
</dbReference>
<feature type="domain" description="Dynein heavy chain AAA lid" evidence="1">
    <location>
        <begin position="112"/>
        <end position="219"/>
    </location>
</feature>
<dbReference type="Pfam" id="PF18198">
    <property type="entry name" value="AAA_lid_11"/>
    <property type="match status" value="1"/>
</dbReference>
<dbReference type="Proteomes" id="UP000681720">
    <property type="component" value="Unassembled WGS sequence"/>
</dbReference>
<evidence type="ECO:0000313" key="2">
    <source>
        <dbReference type="EMBL" id="CAF1568287.1"/>
    </source>
</evidence>